<dbReference type="EMBL" id="CAMKVN010004075">
    <property type="protein sequence ID" value="CAI2186303.1"/>
    <property type="molecule type" value="Genomic_DNA"/>
</dbReference>
<evidence type="ECO:0000313" key="3">
    <source>
        <dbReference type="EMBL" id="CAI2186303.1"/>
    </source>
</evidence>
<dbReference type="OrthoDB" id="10624327at2759"/>
<name>A0A9W4SZ90_9GLOM</name>
<feature type="coiled-coil region" evidence="1">
    <location>
        <begin position="265"/>
        <end position="295"/>
    </location>
</feature>
<evidence type="ECO:0000256" key="2">
    <source>
        <dbReference type="SAM" id="Phobius"/>
    </source>
</evidence>
<dbReference type="Proteomes" id="UP001153678">
    <property type="component" value="Unassembled WGS sequence"/>
</dbReference>
<feature type="transmembrane region" description="Helical" evidence="2">
    <location>
        <begin position="501"/>
        <end position="522"/>
    </location>
</feature>
<feature type="coiled-coil region" evidence="1">
    <location>
        <begin position="11"/>
        <end position="95"/>
    </location>
</feature>
<keyword evidence="2" id="KW-0472">Membrane</keyword>
<keyword evidence="4" id="KW-1185">Reference proteome</keyword>
<reference evidence="3" key="1">
    <citation type="submission" date="2022-08" db="EMBL/GenBank/DDBJ databases">
        <authorList>
            <person name="Kallberg Y."/>
            <person name="Tangrot J."/>
            <person name="Rosling A."/>
        </authorList>
    </citation>
    <scope>NUCLEOTIDE SEQUENCE</scope>
    <source>
        <strain evidence="3">Wild A</strain>
    </source>
</reference>
<evidence type="ECO:0000256" key="1">
    <source>
        <dbReference type="SAM" id="Coils"/>
    </source>
</evidence>
<evidence type="ECO:0000313" key="4">
    <source>
        <dbReference type="Proteomes" id="UP001153678"/>
    </source>
</evidence>
<dbReference type="AlphaFoldDB" id="A0A9W4SZ90"/>
<keyword evidence="1" id="KW-0175">Coiled coil</keyword>
<keyword evidence="2" id="KW-1133">Transmembrane helix</keyword>
<accession>A0A9W4SZ90</accession>
<keyword evidence="2" id="KW-0812">Transmembrane</keyword>
<sequence>MNLFQVYLANLAQLETKLITSQKRLKKSRQKAKKYKKANHLQYQTRRVIENRELIAQNETLKNQKNFLIKKAVELSNYKIKAEELQRHLNLAYRNIYEQKEVKLLEQQRELLIRKTVELSDKITDANANYYNTVIDLVKEKSQSRKASLALKKRALELKNDFNNKQSEATSLQSKITRAEHDLGIGLDNLTAELEANNYKQQLEQQKDYEEIKQEQSQLKTELNQKETSIIAKINSELKLDLGKEVNLEQTIEKIKELIINKSPDNSQETNLDSLRQQVAEKDEEIKQLEQEIEKNAGFSGSREHNDKVNLLLAKIQPKGDEVDTKDLKEINQLFGTSEYEKQKRKIRELEIKSAQKDPEKYKELVKARLDKGLSKYELKVDELTPQIKNEVESLKENKMNDAEKIVKISNEIIRKVNLEGASKKINSLINQGNQFLYKVKQSQTKAKVDKTIKDIKKFISENNIFQQKAYQLQKPQVEQLLKDLESYSTQTIVSKNHFPLVPTVVSVLLLIFLISLVIVIIRNVRVSRIRKRGNNL</sequence>
<protein>
    <submittedName>
        <fullName evidence="3">2577_t:CDS:1</fullName>
    </submittedName>
</protein>
<gene>
    <name evidence="3" type="ORF">FWILDA_LOCUS12507</name>
</gene>
<organism evidence="3 4">
    <name type="scientific">Funneliformis geosporum</name>
    <dbReference type="NCBI Taxonomy" id="1117311"/>
    <lineage>
        <taxon>Eukaryota</taxon>
        <taxon>Fungi</taxon>
        <taxon>Fungi incertae sedis</taxon>
        <taxon>Mucoromycota</taxon>
        <taxon>Glomeromycotina</taxon>
        <taxon>Glomeromycetes</taxon>
        <taxon>Glomerales</taxon>
        <taxon>Glomeraceae</taxon>
        <taxon>Funneliformis</taxon>
    </lineage>
</organism>
<proteinExistence type="predicted"/>
<feature type="coiled-coil region" evidence="1">
    <location>
        <begin position="202"/>
        <end position="229"/>
    </location>
</feature>
<comment type="caution">
    <text evidence="3">The sequence shown here is derived from an EMBL/GenBank/DDBJ whole genome shotgun (WGS) entry which is preliminary data.</text>
</comment>